<dbReference type="AlphaFoldDB" id="A0A0F9KM66"/>
<sequence>MAYITHKKISGKTYYYAEQRVWKDGKSRREWQKYLGTIDKIMDAVEGNPLVPDHAVLFELGGVASYLSLAKQIQLVENIDRMVPKRKQGLSIGEYLLIATINRGLEAVSKRSMWRWFQNTVLLNYFSGIKKEQLTSQRFWDHMNLIPEEKITPVWLEVLNSALSSAHIDLSSVAFDETNFYTFISTFNQRCSLPQRGKNKQGRSNLRQVNYALFCSKENHLPLYFDVYHGNVHDATKFKEILPGFRAAFKDRITPGSTMTIVFDKGNNSPEAIEEIDQSTFHFVGSLKLNDHSELASISNMDQRFESTGHSQLESMKALRVEKEVYGEQRTVIVTFNQNLYNDQLKTLYNDLERCQGKLSELSRRLTDRAEGLITRGKKPTIASVEKNVKEILKRQYMKQLIKVDYQENNGIPLIQYSLDGEAFAGLTDTYLGKKILFTDNHHWKTEDIILAYHGQHIIENIFKETKDRKTGCWWPLNHWTDQKIKVHGLYCTITLLMRALMIMKTREENINLSLFRLHESLKGIKQVINIYPKQKGQGNKKERKIRTLTKMDEIQEKLFDLFEMNDYITI</sequence>
<dbReference type="Pfam" id="PF01609">
    <property type="entry name" value="DDE_Tnp_1"/>
    <property type="match status" value="1"/>
</dbReference>
<gene>
    <name evidence="2" type="ORF">LCGC14_1616850</name>
</gene>
<dbReference type="GO" id="GO:0004803">
    <property type="term" value="F:transposase activity"/>
    <property type="evidence" value="ECO:0007669"/>
    <property type="project" value="InterPro"/>
</dbReference>
<evidence type="ECO:0000259" key="1">
    <source>
        <dbReference type="Pfam" id="PF01609"/>
    </source>
</evidence>
<dbReference type="PANTHER" id="PTHR34614:SF2">
    <property type="entry name" value="TRANSPOSASE IS4-LIKE DOMAIN-CONTAINING PROTEIN"/>
    <property type="match status" value="1"/>
</dbReference>
<dbReference type="InterPro" id="IPR047654">
    <property type="entry name" value="IS1634_transpos"/>
</dbReference>
<organism evidence="2">
    <name type="scientific">marine sediment metagenome</name>
    <dbReference type="NCBI Taxonomy" id="412755"/>
    <lineage>
        <taxon>unclassified sequences</taxon>
        <taxon>metagenomes</taxon>
        <taxon>ecological metagenomes</taxon>
    </lineage>
</organism>
<dbReference type="GO" id="GO:0006313">
    <property type="term" value="P:DNA transposition"/>
    <property type="evidence" value="ECO:0007669"/>
    <property type="project" value="InterPro"/>
</dbReference>
<name>A0A0F9KM66_9ZZZZ</name>
<accession>A0A0F9KM66</accession>
<protein>
    <recommendedName>
        <fullName evidence="1">Transposase IS4-like domain-containing protein</fullName>
    </recommendedName>
</protein>
<dbReference type="NCBIfam" id="NF033559">
    <property type="entry name" value="transpos_IS1634"/>
    <property type="match status" value="1"/>
</dbReference>
<dbReference type="InterPro" id="IPR002559">
    <property type="entry name" value="Transposase_11"/>
</dbReference>
<dbReference type="GO" id="GO:0003677">
    <property type="term" value="F:DNA binding"/>
    <property type="evidence" value="ECO:0007669"/>
    <property type="project" value="InterPro"/>
</dbReference>
<feature type="domain" description="Transposase IS4-like" evidence="1">
    <location>
        <begin position="196"/>
        <end position="472"/>
    </location>
</feature>
<reference evidence="2" key="1">
    <citation type="journal article" date="2015" name="Nature">
        <title>Complex archaea that bridge the gap between prokaryotes and eukaryotes.</title>
        <authorList>
            <person name="Spang A."/>
            <person name="Saw J.H."/>
            <person name="Jorgensen S.L."/>
            <person name="Zaremba-Niedzwiedzka K."/>
            <person name="Martijn J."/>
            <person name="Lind A.E."/>
            <person name="van Eijk R."/>
            <person name="Schleper C."/>
            <person name="Guy L."/>
            <person name="Ettema T.J."/>
        </authorList>
    </citation>
    <scope>NUCLEOTIDE SEQUENCE</scope>
</reference>
<evidence type="ECO:0000313" key="2">
    <source>
        <dbReference type="EMBL" id="KKM23273.1"/>
    </source>
</evidence>
<dbReference type="PANTHER" id="PTHR34614">
    <property type="match status" value="1"/>
</dbReference>
<proteinExistence type="predicted"/>
<dbReference type="EMBL" id="LAZR01013159">
    <property type="protein sequence ID" value="KKM23273.1"/>
    <property type="molecule type" value="Genomic_DNA"/>
</dbReference>
<comment type="caution">
    <text evidence="2">The sequence shown here is derived from an EMBL/GenBank/DDBJ whole genome shotgun (WGS) entry which is preliminary data.</text>
</comment>